<keyword evidence="2" id="KW-0378">Hydrolase</keyword>
<keyword evidence="3" id="KW-0442">Lipid degradation</keyword>
<dbReference type="InterPro" id="IPR051058">
    <property type="entry name" value="GDSL_Est/Lipase"/>
</dbReference>
<dbReference type="PANTHER" id="PTHR45648">
    <property type="entry name" value="GDSL LIPASE/ACYLHYDROLASE FAMILY PROTEIN (AFU_ORTHOLOGUE AFUA_4G14700)"/>
    <property type="match status" value="1"/>
</dbReference>
<dbReference type="GO" id="GO:0016788">
    <property type="term" value="F:hydrolase activity, acting on ester bonds"/>
    <property type="evidence" value="ECO:0007669"/>
    <property type="project" value="InterPro"/>
</dbReference>
<evidence type="ECO:0000256" key="3">
    <source>
        <dbReference type="ARBA" id="ARBA00022963"/>
    </source>
</evidence>
<gene>
    <name evidence="5" type="ORF">SETIT_4G166500v2</name>
</gene>
<dbReference type="AlphaFoldDB" id="A0A368QVJ3"/>
<reference evidence="5" key="1">
    <citation type="journal article" date="2012" name="Nat. Biotechnol.">
        <title>Reference genome sequence of the model plant Setaria.</title>
        <authorList>
            <person name="Bennetzen J.L."/>
            <person name="Schmutz J."/>
            <person name="Wang H."/>
            <person name="Percifield R."/>
            <person name="Hawkins J."/>
            <person name="Pontaroli A.C."/>
            <person name="Estep M."/>
            <person name="Feng L."/>
            <person name="Vaughn J.N."/>
            <person name="Grimwood J."/>
            <person name="Jenkins J."/>
            <person name="Barry K."/>
            <person name="Lindquist E."/>
            <person name="Hellsten U."/>
            <person name="Deshpande S."/>
            <person name="Wang X."/>
            <person name="Wu X."/>
            <person name="Mitros T."/>
            <person name="Triplett J."/>
            <person name="Yang X."/>
            <person name="Ye C.Y."/>
            <person name="Mauro-Herrera M."/>
            <person name="Wang L."/>
            <person name="Li P."/>
            <person name="Sharma M."/>
            <person name="Sharma R."/>
            <person name="Ronald P.C."/>
            <person name="Panaud O."/>
            <person name="Kellogg E.A."/>
            <person name="Brutnell T.P."/>
            <person name="Doust A.N."/>
            <person name="Tuskan G.A."/>
            <person name="Rokhsar D."/>
            <person name="Devos K.M."/>
        </authorList>
    </citation>
    <scope>NUCLEOTIDE SEQUENCE [LARGE SCALE GENOMIC DNA]</scope>
    <source>
        <strain evidence="5">Yugu1</strain>
    </source>
</reference>
<dbReference type="PANTHER" id="PTHR45648:SF147">
    <property type="entry name" value="GDSL ESTERASE_LIPASE"/>
    <property type="match status" value="1"/>
</dbReference>
<keyword evidence="3" id="KW-0443">Lipid metabolism</keyword>
<dbReference type="Gene3D" id="3.40.50.1110">
    <property type="entry name" value="SGNH hydrolase"/>
    <property type="match status" value="1"/>
</dbReference>
<keyword evidence="4" id="KW-1133">Transmembrane helix</keyword>
<dbReference type="InterPro" id="IPR036514">
    <property type="entry name" value="SGNH_hydro_sf"/>
</dbReference>
<dbReference type="InterPro" id="IPR001087">
    <property type="entry name" value="GDSL"/>
</dbReference>
<keyword evidence="4" id="KW-0812">Transmembrane</keyword>
<evidence type="ECO:0000256" key="4">
    <source>
        <dbReference type="SAM" id="Phobius"/>
    </source>
</evidence>
<dbReference type="EMBL" id="CM003531">
    <property type="protein sequence ID" value="RCV21798.1"/>
    <property type="molecule type" value="Genomic_DNA"/>
</dbReference>
<protein>
    <recommendedName>
        <fullName evidence="6">GDSL esterase/lipase</fullName>
    </recommendedName>
</protein>
<accession>A0A368QVJ3</accession>
<proteinExistence type="inferred from homology"/>
<evidence type="ECO:0000256" key="2">
    <source>
        <dbReference type="ARBA" id="ARBA00022801"/>
    </source>
</evidence>
<dbReference type="STRING" id="4555.A0A368QVJ3"/>
<name>A0A368QVJ3_SETIT</name>
<keyword evidence="4" id="KW-0472">Membrane</keyword>
<evidence type="ECO:0008006" key="6">
    <source>
        <dbReference type="Google" id="ProtNLM"/>
    </source>
</evidence>
<comment type="similarity">
    <text evidence="1">Belongs to the 'GDSL' lipolytic enzyme family.</text>
</comment>
<feature type="transmembrane region" description="Helical" evidence="4">
    <location>
        <begin position="35"/>
        <end position="54"/>
    </location>
</feature>
<dbReference type="Pfam" id="PF00657">
    <property type="entry name" value="Lipase_GDSL"/>
    <property type="match status" value="1"/>
</dbReference>
<evidence type="ECO:0000313" key="5">
    <source>
        <dbReference type="EMBL" id="RCV21798.1"/>
    </source>
</evidence>
<dbReference type="GO" id="GO:0016042">
    <property type="term" value="P:lipid catabolic process"/>
    <property type="evidence" value="ECO:0007669"/>
    <property type="project" value="UniProtKB-KW"/>
</dbReference>
<sequence>MEAVAGSIRFSLFNRLISHQTVFLSQLAKQIMGGLLLRLVICVQVLIGTVAVGARPPATAMYVFPPPVTFPSRGVGAHRTVAAGARSPATAMYVFGSSILDVGNNNYLPGASVARANRRYNGIDFPSSIPTGRFSNGYNIADYVAKSMGFASSPPAYLSLAPSSGPLVQNAVANGISYASGGAGILDSTNAGNTIRLSKQVQYFGTTKAKMVAALGPNVANALLSRSIFLIGIGNNDMYVFESAERAQNRSAVEQRRETAVLYGNLISNYTATMRVQCSGSILRNIFLFFSKWNLTDYDTFHLPLALYPNVGPFIFIRGS</sequence>
<dbReference type="OrthoDB" id="1600564at2759"/>
<evidence type="ECO:0000256" key="1">
    <source>
        <dbReference type="ARBA" id="ARBA00008668"/>
    </source>
</evidence>
<organism evidence="5">
    <name type="scientific">Setaria italica</name>
    <name type="common">Foxtail millet</name>
    <name type="synonym">Panicum italicum</name>
    <dbReference type="NCBI Taxonomy" id="4555"/>
    <lineage>
        <taxon>Eukaryota</taxon>
        <taxon>Viridiplantae</taxon>
        <taxon>Streptophyta</taxon>
        <taxon>Embryophyta</taxon>
        <taxon>Tracheophyta</taxon>
        <taxon>Spermatophyta</taxon>
        <taxon>Magnoliopsida</taxon>
        <taxon>Liliopsida</taxon>
        <taxon>Poales</taxon>
        <taxon>Poaceae</taxon>
        <taxon>PACMAD clade</taxon>
        <taxon>Panicoideae</taxon>
        <taxon>Panicodae</taxon>
        <taxon>Paniceae</taxon>
        <taxon>Cenchrinae</taxon>
        <taxon>Setaria</taxon>
    </lineage>
</organism>
<reference evidence="5" key="2">
    <citation type="submission" date="2015-07" db="EMBL/GenBank/DDBJ databases">
        <authorList>
            <person name="Noorani M."/>
        </authorList>
    </citation>
    <scope>NUCLEOTIDE SEQUENCE</scope>
    <source>
        <strain evidence="5">Yugu1</strain>
    </source>
</reference>